<dbReference type="PANTHER" id="PTHR45953">
    <property type="entry name" value="IDURONATE 2-SULFATASE"/>
    <property type="match status" value="1"/>
</dbReference>
<dbReference type="InterPro" id="IPR000917">
    <property type="entry name" value="Sulfatase_N"/>
</dbReference>
<evidence type="ECO:0000256" key="5">
    <source>
        <dbReference type="ARBA" id="ARBA00022801"/>
    </source>
</evidence>
<evidence type="ECO:0000256" key="1">
    <source>
        <dbReference type="ARBA" id="ARBA00001913"/>
    </source>
</evidence>
<sequence length="529" mass="60602">MKNRVLFSLKVSFSITILTVSSLTLLLLLLSGCNSSSSQNNKPNILFIAVDDLRPELGCYGSTAIKSPNIDKLAGEGMVFTRAYCQSAVCNPSRASLLTGMRPDSIRVWDLRTDFRDNVPDIVTLPQYFKQNGYESVAIGKIYHNNIPDTLSWSEPKMYLDDYPFDPDAVYRDEKILEEIEKRKEAILKAGKEKRYIDRFGKWYIKQYATEGPDVPDNAYFDGAQTDAAIQKLKELKEGEKPFFFAIGYYRPHLPFNVPKKYWDMYDRNKIPLADNQFIPKNAPLMAINNLRELRSYTDFKQAKHPAYGSLTEEQARLLRHGYFASVSYVDAQIGRLMDSMEKMGLRDNTIVILWGDHGWKLGEHNSWCKMTNYEIDTRVPLIISTPDMKNTGKKSAALVEFVDIYPSLCELAGLPLPSDLQGTSFVPLLDNPDRPWKKAVFSQFLREGVWIAPDGIEYMGYSIRTDRFRYVEWINWETKELAAKELYDHETDPQENENIVDNPQYAGYVQTLAGQLKAGWRKAIPAQD</sequence>
<dbReference type="AlphaFoldDB" id="A0A7V4UCQ0"/>
<comment type="similarity">
    <text evidence="2">Belongs to the sulfatase family.</text>
</comment>
<feature type="domain" description="Sulfatase N-terminal" evidence="7">
    <location>
        <begin position="43"/>
        <end position="414"/>
    </location>
</feature>
<keyword evidence="4" id="KW-0732">Signal</keyword>
<reference evidence="8" key="1">
    <citation type="journal article" date="2020" name="mSystems">
        <title>Genome- and Community-Level Interaction Insights into Carbon Utilization and Element Cycling Functions of Hydrothermarchaeota in Hydrothermal Sediment.</title>
        <authorList>
            <person name="Zhou Z."/>
            <person name="Liu Y."/>
            <person name="Xu W."/>
            <person name="Pan J."/>
            <person name="Luo Z.H."/>
            <person name="Li M."/>
        </authorList>
    </citation>
    <scope>NUCLEOTIDE SEQUENCE [LARGE SCALE GENOMIC DNA]</scope>
    <source>
        <strain evidence="8">HyVt-577</strain>
    </source>
</reference>
<dbReference type="InterPro" id="IPR024607">
    <property type="entry name" value="Sulfatase_CS"/>
</dbReference>
<dbReference type="InterPro" id="IPR017850">
    <property type="entry name" value="Alkaline_phosphatase_core_sf"/>
</dbReference>
<gene>
    <name evidence="8" type="ORF">ENK44_04415</name>
</gene>
<dbReference type="GO" id="GO:0046872">
    <property type="term" value="F:metal ion binding"/>
    <property type="evidence" value="ECO:0007669"/>
    <property type="project" value="UniProtKB-KW"/>
</dbReference>
<evidence type="ECO:0000256" key="2">
    <source>
        <dbReference type="ARBA" id="ARBA00008779"/>
    </source>
</evidence>
<dbReference type="PROSITE" id="PS00149">
    <property type="entry name" value="SULFATASE_2"/>
    <property type="match status" value="1"/>
</dbReference>
<name>A0A7V4UCQ0_CALAY</name>
<dbReference type="Pfam" id="PF00884">
    <property type="entry name" value="Sulfatase"/>
    <property type="match status" value="1"/>
</dbReference>
<evidence type="ECO:0000256" key="3">
    <source>
        <dbReference type="ARBA" id="ARBA00022723"/>
    </source>
</evidence>
<comment type="caution">
    <text evidence="8">The sequence shown here is derived from an EMBL/GenBank/DDBJ whole genome shotgun (WGS) entry which is preliminary data.</text>
</comment>
<dbReference type="GO" id="GO:0004423">
    <property type="term" value="F:iduronate-2-sulfatase activity"/>
    <property type="evidence" value="ECO:0007669"/>
    <property type="project" value="InterPro"/>
</dbReference>
<accession>A0A7V4UCQ0</accession>
<protein>
    <submittedName>
        <fullName evidence="8">DUF4976 domain-containing protein</fullName>
    </submittedName>
</protein>
<dbReference type="SUPFAM" id="SSF53649">
    <property type="entry name" value="Alkaline phosphatase-like"/>
    <property type="match status" value="1"/>
</dbReference>
<dbReference type="PANTHER" id="PTHR45953:SF1">
    <property type="entry name" value="IDURONATE 2-SULFATASE"/>
    <property type="match status" value="1"/>
</dbReference>
<dbReference type="InterPro" id="IPR035874">
    <property type="entry name" value="IDS"/>
</dbReference>
<dbReference type="Proteomes" id="UP000885779">
    <property type="component" value="Unassembled WGS sequence"/>
</dbReference>
<dbReference type="CDD" id="cd16030">
    <property type="entry name" value="iduronate-2-sulfatase"/>
    <property type="match status" value="1"/>
</dbReference>
<evidence type="ECO:0000256" key="6">
    <source>
        <dbReference type="ARBA" id="ARBA00022837"/>
    </source>
</evidence>
<proteinExistence type="inferred from homology"/>
<organism evidence="8">
    <name type="scientific">Caldithrix abyssi</name>
    <dbReference type="NCBI Taxonomy" id="187145"/>
    <lineage>
        <taxon>Bacteria</taxon>
        <taxon>Pseudomonadati</taxon>
        <taxon>Calditrichota</taxon>
        <taxon>Calditrichia</taxon>
        <taxon>Calditrichales</taxon>
        <taxon>Calditrichaceae</taxon>
        <taxon>Caldithrix</taxon>
    </lineage>
</organism>
<keyword evidence="5" id="KW-0378">Hydrolase</keyword>
<evidence type="ECO:0000313" key="8">
    <source>
        <dbReference type="EMBL" id="HGY54922.1"/>
    </source>
</evidence>
<keyword evidence="3" id="KW-0479">Metal-binding</keyword>
<dbReference type="Gene3D" id="3.40.720.10">
    <property type="entry name" value="Alkaline Phosphatase, subunit A"/>
    <property type="match status" value="1"/>
</dbReference>
<dbReference type="GO" id="GO:0005737">
    <property type="term" value="C:cytoplasm"/>
    <property type="evidence" value="ECO:0007669"/>
    <property type="project" value="TreeGrafter"/>
</dbReference>
<keyword evidence="6" id="KW-0106">Calcium</keyword>
<evidence type="ECO:0000259" key="7">
    <source>
        <dbReference type="Pfam" id="PF00884"/>
    </source>
</evidence>
<comment type="cofactor">
    <cofactor evidence="1">
        <name>Ca(2+)</name>
        <dbReference type="ChEBI" id="CHEBI:29108"/>
    </cofactor>
</comment>
<dbReference type="EMBL" id="DRQG01000034">
    <property type="protein sequence ID" value="HGY54922.1"/>
    <property type="molecule type" value="Genomic_DNA"/>
</dbReference>
<dbReference type="PROSITE" id="PS51257">
    <property type="entry name" value="PROKAR_LIPOPROTEIN"/>
    <property type="match status" value="1"/>
</dbReference>
<evidence type="ECO:0000256" key="4">
    <source>
        <dbReference type="ARBA" id="ARBA00022729"/>
    </source>
</evidence>